<dbReference type="PROSITE" id="PS50181">
    <property type="entry name" value="FBOX"/>
    <property type="match status" value="1"/>
</dbReference>
<evidence type="ECO:0000259" key="2">
    <source>
        <dbReference type="PROSITE" id="PS50181"/>
    </source>
</evidence>
<name>A0A177CGF7_9PLEO</name>
<dbReference type="InterPro" id="IPR001810">
    <property type="entry name" value="F-box_dom"/>
</dbReference>
<feature type="region of interest" description="Disordered" evidence="1">
    <location>
        <begin position="322"/>
        <end position="346"/>
    </location>
</feature>
<organism evidence="3 4">
    <name type="scientific">Paraphaeosphaeria sporulosa</name>
    <dbReference type="NCBI Taxonomy" id="1460663"/>
    <lineage>
        <taxon>Eukaryota</taxon>
        <taxon>Fungi</taxon>
        <taxon>Dikarya</taxon>
        <taxon>Ascomycota</taxon>
        <taxon>Pezizomycotina</taxon>
        <taxon>Dothideomycetes</taxon>
        <taxon>Pleosporomycetidae</taxon>
        <taxon>Pleosporales</taxon>
        <taxon>Massarineae</taxon>
        <taxon>Didymosphaeriaceae</taxon>
        <taxon>Paraphaeosphaeria</taxon>
    </lineage>
</organism>
<dbReference type="InterPro" id="IPR036047">
    <property type="entry name" value="F-box-like_dom_sf"/>
</dbReference>
<sequence>MGYSEVLCNICGVSFNIGRIRTPTEPRSAAWSRFGPVPSDFHVSDSPENRYGSTESFVDGVRNSWVGECPRDAGCMFTFRKIRDVGAEVRISPRGRRKLVIETGTEDPQAEKDDEEDGDWEEPGDDDDDERLEYASDLEDDASGETDDVDMEDSEDSEREEYRRFCVRALIAKSDPFGPGWSHVNQNNPAHPAWYRGNYVVAKIDGVQDEMFPLFYPGRDGETEYGTDGSASEDSLSGLSSRNLGHYLGGKLGYDLKQQYHVEHIAGPGCLNRAGYSGHEIRVEEMRGCQVSQCLMRKSTNFEPLDDDEDFERKGEFCLSGLSDHMPSRDSDSPRVKPPRHGCERPRAENTIWDESEIEQFAMPFHPWCFEVFKRTSMLEHGTIDAGGLTSWWLEEATADRVFEARNHSDVSQCKAQEWDHWKGTEYLAANPLYVPKLRDILQQVISTEPGFSPRNSAFAISQGTTPDASKDMFVRLPTELQLEVLDHLLSKDIASLRLASRAFRYLPISYFQKLLNRQMPWLWEARPTPTTPNHLPYSFWATVTAGEAEIKLQETQKGIDSLNEYVQIVSKEMPELKDVLEEALPAEIQSFLDAQQSKVENNEDRRPFFLPPDRTDYHLLYVLIKRHWNELRGLQNRKRIWKECECIGRRISRMRNKGKIGPLVRQF</sequence>
<feature type="domain" description="F-box" evidence="2">
    <location>
        <begin position="471"/>
        <end position="515"/>
    </location>
</feature>
<feature type="compositionally biased region" description="Acidic residues" evidence="1">
    <location>
        <begin position="112"/>
        <end position="159"/>
    </location>
</feature>
<reference evidence="3 4" key="1">
    <citation type="submission" date="2016-05" db="EMBL/GenBank/DDBJ databases">
        <title>Comparative analysis of secretome profiles of manganese(II)-oxidizing ascomycete fungi.</title>
        <authorList>
            <consortium name="DOE Joint Genome Institute"/>
            <person name="Zeiner C.A."/>
            <person name="Purvine S.O."/>
            <person name="Zink E.M."/>
            <person name="Wu S."/>
            <person name="Pasa-Tolic L."/>
            <person name="Chaput D.L."/>
            <person name="Haridas S."/>
            <person name="Grigoriev I.V."/>
            <person name="Santelli C.M."/>
            <person name="Hansel C.M."/>
        </authorList>
    </citation>
    <scope>NUCLEOTIDE SEQUENCE [LARGE SCALE GENOMIC DNA]</scope>
    <source>
        <strain evidence="3 4">AP3s5-JAC2a</strain>
    </source>
</reference>
<evidence type="ECO:0000313" key="3">
    <source>
        <dbReference type="EMBL" id="OAG06032.1"/>
    </source>
</evidence>
<dbReference type="EMBL" id="KV441552">
    <property type="protein sequence ID" value="OAG06032.1"/>
    <property type="molecule type" value="Genomic_DNA"/>
</dbReference>
<evidence type="ECO:0000313" key="4">
    <source>
        <dbReference type="Proteomes" id="UP000077069"/>
    </source>
</evidence>
<dbReference type="OrthoDB" id="40579at2759"/>
<dbReference type="RefSeq" id="XP_018036397.1">
    <property type="nucleotide sequence ID" value="XM_018181445.1"/>
</dbReference>
<feature type="region of interest" description="Disordered" evidence="1">
    <location>
        <begin position="99"/>
        <end position="159"/>
    </location>
</feature>
<evidence type="ECO:0000256" key="1">
    <source>
        <dbReference type="SAM" id="MobiDB-lite"/>
    </source>
</evidence>
<feature type="compositionally biased region" description="Basic and acidic residues" evidence="1">
    <location>
        <begin position="326"/>
        <end position="346"/>
    </location>
</feature>
<dbReference type="STRING" id="1460663.A0A177CGF7"/>
<dbReference type="AlphaFoldDB" id="A0A177CGF7"/>
<dbReference type="CDD" id="cd09917">
    <property type="entry name" value="F-box_SF"/>
    <property type="match status" value="1"/>
</dbReference>
<dbReference type="InParanoid" id="A0A177CGF7"/>
<proteinExistence type="predicted"/>
<keyword evidence="4" id="KW-1185">Reference proteome</keyword>
<protein>
    <recommendedName>
        <fullName evidence="2">F-box domain-containing protein</fullName>
    </recommendedName>
</protein>
<dbReference type="SUPFAM" id="SSF81383">
    <property type="entry name" value="F-box domain"/>
    <property type="match status" value="1"/>
</dbReference>
<gene>
    <name evidence="3" type="ORF">CC84DRAFT_1196235</name>
</gene>
<accession>A0A177CGF7</accession>
<dbReference type="Proteomes" id="UP000077069">
    <property type="component" value="Unassembled WGS sequence"/>
</dbReference>
<dbReference type="GeneID" id="28764931"/>